<evidence type="ECO:0000313" key="2">
    <source>
        <dbReference type="EMBL" id="KZL91397.1"/>
    </source>
</evidence>
<proteinExistence type="predicted"/>
<dbReference type="Gene3D" id="3.30.420.130">
    <property type="entry name" value="Dinitrogenase iron-molybdenum cofactor biosynthesis domain"/>
    <property type="match status" value="1"/>
</dbReference>
<accession>A0A162SKE8</accession>
<feature type="domain" description="Dinitrogenase iron-molybdenum cofactor biosynthesis" evidence="1">
    <location>
        <begin position="13"/>
        <end position="96"/>
    </location>
</feature>
<evidence type="ECO:0000313" key="3">
    <source>
        <dbReference type="Proteomes" id="UP000076603"/>
    </source>
</evidence>
<dbReference type="PANTHER" id="PTHR42983:SF1">
    <property type="entry name" value="IRON-MOLYBDENUM PROTEIN"/>
    <property type="match status" value="1"/>
</dbReference>
<dbReference type="InterPro" id="IPR003731">
    <property type="entry name" value="Di-Nase_FeMo-co_biosynth"/>
</dbReference>
<organism evidence="2 3">
    <name type="scientific">Clostridium magnum DSM 2767</name>
    <dbReference type="NCBI Taxonomy" id="1121326"/>
    <lineage>
        <taxon>Bacteria</taxon>
        <taxon>Bacillati</taxon>
        <taxon>Bacillota</taxon>
        <taxon>Clostridia</taxon>
        <taxon>Eubacteriales</taxon>
        <taxon>Clostridiaceae</taxon>
        <taxon>Clostridium</taxon>
    </lineage>
</organism>
<dbReference type="SUPFAM" id="SSF53146">
    <property type="entry name" value="Nitrogenase accessory factor-like"/>
    <property type="match status" value="1"/>
</dbReference>
<gene>
    <name evidence="2" type="ORF">CLMAG_31560</name>
</gene>
<sequence>MKIAVVAEGKSLDSQVSEKFEKCLYLLIVNMNDLSITAINNEELSGENLANEILKYDCEAVITGDIEKRAFDILADACVTRYYGVGYSVEKALELMDNRSLKLIRSYDGTDNCGGNHH</sequence>
<dbReference type="Pfam" id="PF02579">
    <property type="entry name" value="Nitro_FeMo-Co"/>
    <property type="match status" value="1"/>
</dbReference>
<dbReference type="OrthoDB" id="9807451at2"/>
<dbReference type="RefSeq" id="WP_066624044.1">
    <property type="nucleotide sequence ID" value="NZ_FQXL01000005.1"/>
</dbReference>
<keyword evidence="3" id="KW-1185">Reference proteome</keyword>
<dbReference type="AlphaFoldDB" id="A0A162SKE8"/>
<name>A0A162SKE8_9CLOT</name>
<dbReference type="EMBL" id="LWAE01000003">
    <property type="protein sequence ID" value="KZL91397.1"/>
    <property type="molecule type" value="Genomic_DNA"/>
</dbReference>
<dbReference type="Proteomes" id="UP000076603">
    <property type="component" value="Unassembled WGS sequence"/>
</dbReference>
<dbReference type="InterPro" id="IPR036105">
    <property type="entry name" value="DiNase_FeMo-co_biosyn_sf"/>
</dbReference>
<reference evidence="2 3" key="1">
    <citation type="submission" date="2016-04" db="EMBL/GenBank/DDBJ databases">
        <title>Genome sequence of Clostridium magnum DSM 2767.</title>
        <authorList>
            <person name="Poehlein A."/>
            <person name="Uhlig R."/>
            <person name="Fischer R."/>
            <person name="Bahl H."/>
            <person name="Daniel R."/>
        </authorList>
    </citation>
    <scope>NUCLEOTIDE SEQUENCE [LARGE SCALE GENOMIC DNA]</scope>
    <source>
        <strain evidence="2 3">DSM 2767</strain>
    </source>
</reference>
<dbReference type="PATRIC" id="fig|1121326.3.peg.3185"/>
<evidence type="ECO:0000259" key="1">
    <source>
        <dbReference type="Pfam" id="PF02579"/>
    </source>
</evidence>
<dbReference type="STRING" id="1121326.CLMAG_31560"/>
<protein>
    <submittedName>
        <fullName evidence="2">Dinitrogenase iron-molybdenum cofactor</fullName>
    </submittedName>
</protein>
<comment type="caution">
    <text evidence="2">The sequence shown here is derived from an EMBL/GenBank/DDBJ whole genome shotgun (WGS) entry which is preliminary data.</text>
</comment>
<dbReference type="PANTHER" id="PTHR42983">
    <property type="entry name" value="DINITROGENASE IRON-MOLYBDENUM COFACTOR PROTEIN-RELATED"/>
    <property type="match status" value="1"/>
</dbReference>